<dbReference type="RefSeq" id="WP_120112376.1">
    <property type="nucleotide sequence ID" value="NZ_QXQB01000003.1"/>
</dbReference>
<accession>A0A3A6PZM0</accession>
<dbReference type="Proteomes" id="UP000267798">
    <property type="component" value="Unassembled WGS sequence"/>
</dbReference>
<organism evidence="2 3">
    <name type="scientific">Paenibacillus pinisoli</name>
    <dbReference type="NCBI Taxonomy" id="1276110"/>
    <lineage>
        <taxon>Bacteria</taxon>
        <taxon>Bacillati</taxon>
        <taxon>Bacillota</taxon>
        <taxon>Bacilli</taxon>
        <taxon>Bacillales</taxon>
        <taxon>Paenibacillaceae</taxon>
        <taxon>Paenibacillus</taxon>
    </lineage>
</organism>
<keyword evidence="3" id="KW-1185">Reference proteome</keyword>
<gene>
    <name evidence="2" type="ORF">D3P09_16980</name>
</gene>
<comment type="caution">
    <text evidence="2">The sequence shown here is derived from an EMBL/GenBank/DDBJ whole genome shotgun (WGS) entry which is preliminary data.</text>
</comment>
<evidence type="ECO:0000313" key="2">
    <source>
        <dbReference type="EMBL" id="RJX39184.1"/>
    </source>
</evidence>
<protein>
    <submittedName>
        <fullName evidence="2">S-layer homology domain-containing protein</fullName>
    </submittedName>
</protein>
<dbReference type="EMBL" id="QXQB01000003">
    <property type="protein sequence ID" value="RJX39184.1"/>
    <property type="molecule type" value="Genomic_DNA"/>
</dbReference>
<proteinExistence type="predicted"/>
<evidence type="ECO:0000313" key="3">
    <source>
        <dbReference type="Proteomes" id="UP000267798"/>
    </source>
</evidence>
<dbReference type="AlphaFoldDB" id="A0A3A6PZM0"/>
<name>A0A3A6PZM0_9BACL</name>
<dbReference type="PROSITE" id="PS51272">
    <property type="entry name" value="SLH"/>
    <property type="match status" value="1"/>
</dbReference>
<reference evidence="2 3" key="1">
    <citation type="submission" date="2018-09" db="EMBL/GenBank/DDBJ databases">
        <title>Paenibacillus aracenensis nov. sp. isolated from a cave in southern Spain.</title>
        <authorList>
            <person name="Jurado V."/>
            <person name="Gutierrez-Patricio S."/>
            <person name="Gonzalez-Pimentel J.L."/>
            <person name="Miller A.Z."/>
            <person name="Laiz L."/>
            <person name="Saiz-Jimenez C."/>
        </authorList>
    </citation>
    <scope>NUCLEOTIDE SEQUENCE [LARGE SCALE GENOMIC DNA]</scope>
    <source>
        <strain evidence="2 3">JCM 19203</strain>
    </source>
</reference>
<sequence length="63" mass="7131">MKVATGYLDGIFRPEEAVTRFEFAKMLASALGHTEASRDTNFSDNRDIRLGRSRMSQLQLKPV</sequence>
<dbReference type="InterPro" id="IPR001119">
    <property type="entry name" value="SLH_dom"/>
</dbReference>
<evidence type="ECO:0000259" key="1">
    <source>
        <dbReference type="PROSITE" id="PS51272"/>
    </source>
</evidence>
<dbReference type="OrthoDB" id="504962at2"/>
<feature type="domain" description="SLH" evidence="1">
    <location>
        <begin position="1"/>
        <end position="41"/>
    </location>
</feature>
<dbReference type="Pfam" id="PF00395">
    <property type="entry name" value="SLH"/>
    <property type="match status" value="1"/>
</dbReference>